<accession>A0A0N4ZR06</accession>
<dbReference type="WBParaSite" id="PTRK_0001094600.1">
    <property type="protein sequence ID" value="PTRK_0001094600.1"/>
    <property type="gene ID" value="PTRK_0001094600"/>
</dbReference>
<evidence type="ECO:0000313" key="2">
    <source>
        <dbReference type="WBParaSite" id="PTRK_0001094600.1"/>
    </source>
</evidence>
<keyword evidence="1" id="KW-1185">Reference proteome</keyword>
<dbReference type="Proteomes" id="UP000038045">
    <property type="component" value="Unplaced"/>
</dbReference>
<dbReference type="AlphaFoldDB" id="A0A0N4ZR06"/>
<proteinExistence type="predicted"/>
<name>A0A0N4ZR06_PARTI</name>
<organism evidence="1 2">
    <name type="scientific">Parastrongyloides trichosuri</name>
    <name type="common">Possum-specific nematode worm</name>
    <dbReference type="NCBI Taxonomy" id="131310"/>
    <lineage>
        <taxon>Eukaryota</taxon>
        <taxon>Metazoa</taxon>
        <taxon>Ecdysozoa</taxon>
        <taxon>Nematoda</taxon>
        <taxon>Chromadorea</taxon>
        <taxon>Rhabditida</taxon>
        <taxon>Tylenchina</taxon>
        <taxon>Panagrolaimomorpha</taxon>
        <taxon>Strongyloidoidea</taxon>
        <taxon>Strongyloididae</taxon>
        <taxon>Parastrongyloides</taxon>
    </lineage>
</organism>
<reference evidence="2" key="1">
    <citation type="submission" date="2017-02" db="UniProtKB">
        <authorList>
            <consortium name="WormBaseParasite"/>
        </authorList>
    </citation>
    <scope>IDENTIFICATION</scope>
</reference>
<protein>
    <submittedName>
        <fullName evidence="2">Uncharacterized protein</fullName>
    </submittedName>
</protein>
<evidence type="ECO:0000313" key="1">
    <source>
        <dbReference type="Proteomes" id="UP000038045"/>
    </source>
</evidence>
<sequence>MDGDNKKNEERKIELMNDVVAQLEKQYLNDDSNKKSKSNCHSFEDSTKIEDEMNKGLFVVLDDAQIISQNQIFLK</sequence>